<evidence type="ECO:0008006" key="6">
    <source>
        <dbReference type="Google" id="ProtNLM"/>
    </source>
</evidence>
<dbReference type="PANTHER" id="PTHR46957">
    <property type="entry name" value="CYTOKINE RECEPTOR"/>
    <property type="match status" value="1"/>
</dbReference>
<accession>A0AA38I002</accession>
<dbReference type="SMART" id="SM00194">
    <property type="entry name" value="PTPc"/>
    <property type="match status" value="1"/>
</dbReference>
<gene>
    <name evidence="4" type="ORF">Zmor_019318</name>
</gene>
<dbReference type="InterPro" id="IPR013783">
    <property type="entry name" value="Ig-like_fold"/>
</dbReference>
<dbReference type="InterPro" id="IPR003961">
    <property type="entry name" value="FN3_dom"/>
</dbReference>
<reference evidence="4" key="1">
    <citation type="journal article" date="2023" name="G3 (Bethesda)">
        <title>Whole genome assemblies of Zophobas morio and Tenebrio molitor.</title>
        <authorList>
            <person name="Kaur S."/>
            <person name="Stinson S.A."/>
            <person name="diCenzo G.C."/>
        </authorList>
    </citation>
    <scope>NUCLEOTIDE SEQUENCE</scope>
    <source>
        <strain evidence="4">QUZm001</strain>
    </source>
</reference>
<feature type="domain" description="Fibronectin type-III" evidence="3">
    <location>
        <begin position="832"/>
        <end position="937"/>
    </location>
</feature>
<feature type="domain" description="Fibronectin type-III" evidence="3">
    <location>
        <begin position="939"/>
        <end position="1039"/>
    </location>
</feature>
<dbReference type="Gene3D" id="2.60.40.10">
    <property type="entry name" value="Immunoglobulins"/>
    <property type="match status" value="3"/>
</dbReference>
<dbReference type="InterPro" id="IPR000242">
    <property type="entry name" value="PTP_cat"/>
</dbReference>
<dbReference type="GO" id="GO:0004725">
    <property type="term" value="F:protein tyrosine phosphatase activity"/>
    <property type="evidence" value="ECO:0007669"/>
    <property type="project" value="InterPro"/>
</dbReference>
<feature type="domain" description="Tyrosine-protein phosphatase" evidence="2">
    <location>
        <begin position="1533"/>
        <end position="1752"/>
    </location>
</feature>
<dbReference type="InterPro" id="IPR050713">
    <property type="entry name" value="RTP_Phos/Ushers"/>
</dbReference>
<evidence type="ECO:0000259" key="2">
    <source>
        <dbReference type="PROSITE" id="PS50055"/>
    </source>
</evidence>
<dbReference type="CDD" id="cd00063">
    <property type="entry name" value="FN3"/>
    <property type="match status" value="3"/>
</dbReference>
<dbReference type="Pfam" id="PF00102">
    <property type="entry name" value="Y_phosphatase"/>
    <property type="match status" value="2"/>
</dbReference>
<evidence type="ECO:0000313" key="4">
    <source>
        <dbReference type="EMBL" id="KAJ3647440.1"/>
    </source>
</evidence>
<evidence type="ECO:0000259" key="3">
    <source>
        <dbReference type="PROSITE" id="PS50853"/>
    </source>
</evidence>
<dbReference type="CDD" id="cd00047">
    <property type="entry name" value="PTPc"/>
    <property type="match status" value="1"/>
</dbReference>
<dbReference type="InterPro" id="IPR036116">
    <property type="entry name" value="FN3_sf"/>
</dbReference>
<keyword evidence="1" id="KW-0904">Protein phosphatase</keyword>
<comment type="caution">
    <text evidence="4">The sequence shown here is derived from an EMBL/GenBank/DDBJ whole genome shotgun (WGS) entry which is preliminary data.</text>
</comment>
<dbReference type="SMART" id="SM00060">
    <property type="entry name" value="FN3"/>
    <property type="match status" value="4"/>
</dbReference>
<feature type="domain" description="Tyrosine-protein phosphatase" evidence="2">
    <location>
        <begin position="1227"/>
        <end position="1476"/>
    </location>
</feature>
<dbReference type="PROSITE" id="PS50853">
    <property type="entry name" value="FN3"/>
    <property type="match status" value="3"/>
</dbReference>
<feature type="domain" description="Fibronectin type-III" evidence="3">
    <location>
        <begin position="623"/>
        <end position="725"/>
    </location>
</feature>
<dbReference type="Pfam" id="PF00041">
    <property type="entry name" value="fn3"/>
    <property type="match status" value="2"/>
</dbReference>
<proteinExistence type="predicted"/>
<keyword evidence="5" id="KW-1185">Reference proteome</keyword>
<dbReference type="EMBL" id="JALNTZ010000006">
    <property type="protein sequence ID" value="KAJ3647440.1"/>
    <property type="molecule type" value="Genomic_DNA"/>
</dbReference>
<dbReference type="SUPFAM" id="SSF49265">
    <property type="entry name" value="Fibronectin type III"/>
    <property type="match status" value="3"/>
</dbReference>
<sequence>MNCDVTNDYKTKNDFQKHPWELRHSMQSEINYPILDERWEAMEVIKTEYVEPKYYKLKYQLVSNVVLKESFDIPLSIRIEKEGHIFLCDGKDPPKARCYWFMLQAFNGMHSAIRKYEKGYINSEHGRWLKAPCSQAKVNIYHIIVPTYLSNKKWSHFVLSKRKNLLRFSQIRDHKEKQIMEWRDDENPIDVKNVIIHSKRNNGLWKIHNVDFLYTDVVSSDVNLGPLIYSTNRFICISMYVTMCSSCKLILSLAYGKHIITSKEFEIKHAGWNQIKFMTENANYANGMKLLVSTKSSDPKPFWAIDKVRLCRKKEFRVTVLTEEAPCQLISESEQIAYFNGYSQFNLNSNCPEDAIGDFCVPCNWIFNECKQITICKGQTCVCSAGYQGKDCFYECDSNTYGHGCKQCGKNVNGKCLSSECLESYSRYNTAPGTIFAKPPEIIEISYTEATVRVSNFDLESYGPHVTPQHYIIQYKVTAQASDTNWTQINNQYAQFNMSETFKITNLKSETQYLVRSVIISTNRWWHIGDHLKTNKFTTRCEDISDDDINIEASNTTARIYLTPGTPVTCKSYTIALFEQQVANFSNNSASFFTDLLPRKNYTLKVYGAQKTHEKKFSTDERVPTPVLSLMATASATTVDIKWTEPSSMNGAFRHYVVEYQHISYKSCNNTSSQSSTKSQLITNDTSITITGLIPYSLYKFTVFAVNSKFNGPPSFHTTTTLNSEKILPEEGPSILDINTTPVSANIVLSKVKCENIRGSLIVKLKTTCTSEWCQNKNSTRIIDTNIFSNITNTEIMNLEPFSEYDLELNFCRNNGSCKTVQKKKFRTWTAVPRAITDLLVYTRNTSSISLRWKPPYPPTGILKDYKINYYNYQKSLKRGRVVAVTPCRVWTELHCATLSDLPFNAHLKIEMYARNEDPEDYGPSIEVETYVRTEKSKPPYDLILNWTPQNDLQVEWKHPNETNGDISYFGIQIMNSSSPRNESIEQKLNVSRDAYSLKYQHMVNSSALSATTHYKVAVYAFNGEEGDLAKDTTTSPPDVPTLSKDAEFVNLNDIIKISVVPNKVRGSTSTYRLFVLRSDQQNNLELYPSLQMYDLKNLKVVVECDVSRTSETFEIYIGSIQEYLSCTDKDNFSLQPATTYNITIVLQNFFKNESRTTIYSYQVMEPGITNSSVYWVIVLLILIPVVVFFGTSVDRQENEIPLTDTKQSKWQNNRLPSFKNICGNLNAYSNVIERKDFQNYTKTSLNNHELKHQHEAILETIPTYERVLDRLHFEYVDMNYISGFQMKNTYAVSKIPTPDECDDFWKTIWTENMCHIILFEDINLNDRTSDRRYWPNQNKQLYGDITVQCTTSEDHHLFKRRKFTITFKNKSRQIEQLHFRLDSDDRFYLSSFSYVNFFQKMTEIHHSSKSPILVHSSSGMRGVGFVLLCDISLRAATKDGSIDVVANLKNLTHYTPEMMVDFDHYVSAHTVIADCLRHVDTSINCNDFDVAKQELLDKTEIQKHLQYLQDTDWLDRLKYEDDDEHYMYSQAIFPKNADKIPLVPCTSGDDDSCLKRFNVVKVYGFKAPKKFLVVQEPKANPLSDLLHLVQDERVTVVVTLNENIFSWPSKNYPVMKINSDVVLEHQLTINFKTYDWITVKLTTATASQTLEVISFKNWLAPIVSLPKPEDFTNFVSESNEIFKKVELVLVTDCGNVTASGLYIATTYVIQKIKNEGICDVCSSVRMLRRYSENFVVDNSQYKFLLEVAHNYLKEFSLYEVR</sequence>
<organism evidence="4 5">
    <name type="scientific">Zophobas morio</name>
    <dbReference type="NCBI Taxonomy" id="2755281"/>
    <lineage>
        <taxon>Eukaryota</taxon>
        <taxon>Metazoa</taxon>
        <taxon>Ecdysozoa</taxon>
        <taxon>Arthropoda</taxon>
        <taxon>Hexapoda</taxon>
        <taxon>Insecta</taxon>
        <taxon>Pterygota</taxon>
        <taxon>Neoptera</taxon>
        <taxon>Endopterygota</taxon>
        <taxon>Coleoptera</taxon>
        <taxon>Polyphaga</taxon>
        <taxon>Cucujiformia</taxon>
        <taxon>Tenebrionidae</taxon>
        <taxon>Zophobas</taxon>
    </lineage>
</organism>
<name>A0AA38I002_9CUCU</name>
<protein>
    <recommendedName>
        <fullName evidence="6">Protein-tyrosine-phosphatase</fullName>
    </recommendedName>
</protein>
<dbReference type="PROSITE" id="PS50055">
    <property type="entry name" value="TYR_PHOSPHATASE_PTP"/>
    <property type="match status" value="2"/>
</dbReference>
<dbReference type="SUPFAM" id="SSF52799">
    <property type="entry name" value="(Phosphotyrosine protein) phosphatases II"/>
    <property type="match status" value="2"/>
</dbReference>
<dbReference type="GO" id="GO:0016020">
    <property type="term" value="C:membrane"/>
    <property type="evidence" value="ECO:0007669"/>
    <property type="project" value="UniProtKB-SubCell"/>
</dbReference>
<dbReference type="Gene3D" id="3.90.190.10">
    <property type="entry name" value="Protein tyrosine phosphatase superfamily"/>
    <property type="match status" value="2"/>
</dbReference>
<keyword evidence="1" id="KW-0378">Hydrolase</keyword>
<dbReference type="Proteomes" id="UP001168821">
    <property type="component" value="Unassembled WGS sequence"/>
</dbReference>
<evidence type="ECO:0000256" key="1">
    <source>
        <dbReference type="ARBA" id="ARBA00022912"/>
    </source>
</evidence>
<dbReference type="InterPro" id="IPR029021">
    <property type="entry name" value="Prot-tyrosine_phosphatase-like"/>
</dbReference>
<evidence type="ECO:0000313" key="5">
    <source>
        <dbReference type="Proteomes" id="UP001168821"/>
    </source>
</evidence>
<dbReference type="PANTHER" id="PTHR46957:SF3">
    <property type="entry name" value="CYTOKINE RECEPTOR"/>
    <property type="match status" value="1"/>
</dbReference>